<proteinExistence type="inferred from homology"/>
<organism evidence="4 5">
    <name type="scientific">Vitrella brassicaformis (strain CCMP3155)</name>
    <dbReference type="NCBI Taxonomy" id="1169540"/>
    <lineage>
        <taxon>Eukaryota</taxon>
        <taxon>Sar</taxon>
        <taxon>Alveolata</taxon>
        <taxon>Colpodellida</taxon>
        <taxon>Vitrellaceae</taxon>
        <taxon>Vitrella</taxon>
    </lineage>
</organism>
<evidence type="ECO:0000256" key="2">
    <source>
        <dbReference type="ARBA" id="ARBA00022679"/>
    </source>
</evidence>
<dbReference type="OrthoDB" id="541052at2759"/>
<dbReference type="InParanoid" id="A0A0G4EEE7"/>
<gene>
    <name evidence="4" type="ORF">Vbra_4904</name>
</gene>
<dbReference type="InterPro" id="IPR051091">
    <property type="entry name" value="O-Glucosyltr/Glycosyltrsf_90"/>
</dbReference>
<name>A0A0G4EEE7_VITBC</name>
<dbReference type="GO" id="GO:0016740">
    <property type="term" value="F:transferase activity"/>
    <property type="evidence" value="ECO:0007669"/>
    <property type="project" value="UniProtKB-KW"/>
</dbReference>
<protein>
    <recommendedName>
        <fullName evidence="3">Glycosyl transferase CAP10 domain-containing protein</fullName>
    </recommendedName>
</protein>
<accession>A0A0G4EEE7</accession>
<comment type="similarity">
    <text evidence="1">Belongs to the glycosyltransferase 90 family.</text>
</comment>
<evidence type="ECO:0000313" key="4">
    <source>
        <dbReference type="EMBL" id="CEL94061.1"/>
    </source>
</evidence>
<dbReference type="Pfam" id="PF05686">
    <property type="entry name" value="Glyco_transf_90"/>
    <property type="match status" value="1"/>
</dbReference>
<sequence length="278" mass="32210">MTGGDFCQQDDFYIDPANKTSPRPLLLSESSFINLTWDIPAIPYNSHNNDEEALTRQTLSSLLYGKGSSPDSWSHAWSRKRESVFFIGRNNDPFRLQVACEVNVLEPPLSRKLYISDAGEEKRWRNNCTEKAAQLQRELGCIARHICRPEPVSADEWQKELLQHKYALDLPGIGPWSARLRLLLLAGSVIFQQTRSFEAAQFYDLLLKRNGVLHQFSTSKELVERVKWFRQHDQVARRIALAGHTFAWHCLTREGIRQFLMTWLRRLGRIISKGRSRQ</sequence>
<keyword evidence="5" id="KW-1185">Reference proteome</keyword>
<feature type="domain" description="Glycosyl transferase CAP10" evidence="3">
    <location>
        <begin position="32"/>
        <end position="268"/>
    </location>
</feature>
<evidence type="ECO:0000256" key="1">
    <source>
        <dbReference type="ARBA" id="ARBA00010118"/>
    </source>
</evidence>
<keyword evidence="2" id="KW-0808">Transferase</keyword>
<dbReference type="InterPro" id="IPR006598">
    <property type="entry name" value="CAP10"/>
</dbReference>
<dbReference type="PANTHER" id="PTHR12203:SF35">
    <property type="entry name" value="PROTEIN O-GLUCOSYLTRANSFERASE 1"/>
    <property type="match status" value="1"/>
</dbReference>
<dbReference type="AlphaFoldDB" id="A0A0G4EEE7"/>
<evidence type="ECO:0000259" key="3">
    <source>
        <dbReference type="SMART" id="SM00672"/>
    </source>
</evidence>
<dbReference type="VEuPathDB" id="CryptoDB:Vbra_4904"/>
<dbReference type="PANTHER" id="PTHR12203">
    <property type="entry name" value="KDEL LYS-ASP-GLU-LEU CONTAINING - RELATED"/>
    <property type="match status" value="1"/>
</dbReference>
<dbReference type="SMART" id="SM00672">
    <property type="entry name" value="CAP10"/>
    <property type="match status" value="1"/>
</dbReference>
<evidence type="ECO:0000313" key="5">
    <source>
        <dbReference type="Proteomes" id="UP000041254"/>
    </source>
</evidence>
<dbReference type="PhylomeDB" id="A0A0G4EEE7"/>
<dbReference type="Proteomes" id="UP000041254">
    <property type="component" value="Unassembled WGS sequence"/>
</dbReference>
<reference evidence="4 5" key="1">
    <citation type="submission" date="2014-11" db="EMBL/GenBank/DDBJ databases">
        <authorList>
            <person name="Zhu J."/>
            <person name="Qi W."/>
            <person name="Song R."/>
        </authorList>
    </citation>
    <scope>NUCLEOTIDE SEQUENCE [LARGE SCALE GENOMIC DNA]</scope>
</reference>
<dbReference type="EMBL" id="CDMY01000204">
    <property type="protein sequence ID" value="CEL94061.1"/>
    <property type="molecule type" value="Genomic_DNA"/>
</dbReference>